<dbReference type="Proteomes" id="UP000542973">
    <property type="component" value="Unassembled WGS sequence"/>
</dbReference>
<reference evidence="9 10" key="1">
    <citation type="submission" date="2020-05" db="EMBL/GenBank/DDBJ databases">
        <title>MicrobeNet Type strains.</title>
        <authorList>
            <person name="Nicholson A.C."/>
        </authorList>
    </citation>
    <scope>NUCLEOTIDE SEQUENCE [LARGE SCALE GENOMIC DNA]</scope>
    <source>
        <strain evidence="9 10">ATCC 700815</strain>
    </source>
</reference>
<dbReference type="PANTHER" id="PTHR48111">
    <property type="entry name" value="REGULATOR OF RPOS"/>
    <property type="match status" value="1"/>
</dbReference>
<keyword evidence="3" id="KW-0804">Transcription</keyword>
<proteinExistence type="predicted"/>
<evidence type="ECO:0000313" key="10">
    <source>
        <dbReference type="Proteomes" id="UP000542973"/>
    </source>
</evidence>
<keyword evidence="2 5" id="KW-0238">DNA-binding</keyword>
<evidence type="ECO:0000313" key="9">
    <source>
        <dbReference type="EMBL" id="NNH12833.1"/>
    </source>
</evidence>
<evidence type="ECO:0000259" key="8">
    <source>
        <dbReference type="PROSITE" id="PS51755"/>
    </source>
</evidence>
<keyword evidence="1" id="KW-0805">Transcription regulation</keyword>
<keyword evidence="4" id="KW-0597">Phosphoprotein</keyword>
<dbReference type="SMART" id="SM00862">
    <property type="entry name" value="Trans_reg_C"/>
    <property type="match status" value="1"/>
</dbReference>
<dbReference type="GO" id="GO:0000976">
    <property type="term" value="F:transcription cis-regulatory region binding"/>
    <property type="evidence" value="ECO:0007669"/>
    <property type="project" value="TreeGrafter"/>
</dbReference>
<dbReference type="Gene3D" id="3.40.50.2300">
    <property type="match status" value="1"/>
</dbReference>
<dbReference type="CDD" id="cd00383">
    <property type="entry name" value="trans_reg_C"/>
    <property type="match status" value="1"/>
</dbReference>
<dbReference type="CDD" id="cd17624">
    <property type="entry name" value="REC_OmpR_PmrA-like"/>
    <property type="match status" value="1"/>
</dbReference>
<dbReference type="GO" id="GO:0032993">
    <property type="term" value="C:protein-DNA complex"/>
    <property type="evidence" value="ECO:0007669"/>
    <property type="project" value="TreeGrafter"/>
</dbReference>
<dbReference type="GO" id="GO:0006355">
    <property type="term" value="P:regulation of DNA-templated transcription"/>
    <property type="evidence" value="ECO:0007669"/>
    <property type="project" value="InterPro"/>
</dbReference>
<evidence type="ECO:0000256" key="4">
    <source>
        <dbReference type="PROSITE-ProRule" id="PRU00169"/>
    </source>
</evidence>
<evidence type="ECO:0000259" key="7">
    <source>
        <dbReference type="PROSITE" id="PS50110"/>
    </source>
</evidence>
<accession>A0A849BGA7</accession>
<feature type="region of interest" description="Disordered" evidence="6">
    <location>
        <begin position="219"/>
        <end position="260"/>
    </location>
</feature>
<dbReference type="InterPro" id="IPR001867">
    <property type="entry name" value="OmpR/PhoB-type_DNA-bd"/>
</dbReference>
<dbReference type="SMART" id="SM00448">
    <property type="entry name" value="REC"/>
    <property type="match status" value="1"/>
</dbReference>
<comment type="caution">
    <text evidence="9">The sequence shown here is derived from an EMBL/GenBank/DDBJ whole genome shotgun (WGS) entry which is preliminary data.</text>
</comment>
<dbReference type="InterPro" id="IPR011006">
    <property type="entry name" value="CheY-like_superfamily"/>
</dbReference>
<evidence type="ECO:0000256" key="3">
    <source>
        <dbReference type="ARBA" id="ARBA00023163"/>
    </source>
</evidence>
<organism evidence="9 10">
    <name type="scientific">Cupriavidus gilardii</name>
    <dbReference type="NCBI Taxonomy" id="82541"/>
    <lineage>
        <taxon>Bacteria</taxon>
        <taxon>Pseudomonadati</taxon>
        <taxon>Pseudomonadota</taxon>
        <taxon>Betaproteobacteria</taxon>
        <taxon>Burkholderiales</taxon>
        <taxon>Burkholderiaceae</taxon>
        <taxon>Cupriavidus</taxon>
    </lineage>
</organism>
<dbReference type="PROSITE" id="PS51755">
    <property type="entry name" value="OMPR_PHOB"/>
    <property type="match status" value="1"/>
</dbReference>
<feature type="modified residue" description="4-aspartylphosphate" evidence="4">
    <location>
        <position position="52"/>
    </location>
</feature>
<evidence type="ECO:0000256" key="5">
    <source>
        <dbReference type="PROSITE-ProRule" id="PRU01091"/>
    </source>
</evidence>
<dbReference type="EMBL" id="JABEMD010000034">
    <property type="protein sequence ID" value="NNH12833.1"/>
    <property type="molecule type" value="Genomic_DNA"/>
</dbReference>
<evidence type="ECO:0000256" key="2">
    <source>
        <dbReference type="ARBA" id="ARBA00023125"/>
    </source>
</evidence>
<dbReference type="InterPro" id="IPR001789">
    <property type="entry name" value="Sig_transdc_resp-reg_receiver"/>
</dbReference>
<protein>
    <submittedName>
        <fullName evidence="9">Response regulator transcription factor</fullName>
    </submittedName>
</protein>
<feature type="DNA-binding region" description="OmpR/PhoB-type" evidence="5">
    <location>
        <begin position="123"/>
        <end position="219"/>
    </location>
</feature>
<dbReference type="SUPFAM" id="SSF52172">
    <property type="entry name" value="CheY-like"/>
    <property type="match status" value="1"/>
</dbReference>
<dbReference type="PANTHER" id="PTHR48111:SF67">
    <property type="entry name" value="TRANSCRIPTIONAL REGULATORY PROTEIN TCTD"/>
    <property type="match status" value="1"/>
</dbReference>
<evidence type="ECO:0000256" key="1">
    <source>
        <dbReference type="ARBA" id="ARBA00023015"/>
    </source>
</evidence>
<dbReference type="Pfam" id="PF00486">
    <property type="entry name" value="Trans_reg_C"/>
    <property type="match status" value="1"/>
</dbReference>
<feature type="domain" description="Response regulatory" evidence="7">
    <location>
        <begin position="2"/>
        <end position="117"/>
    </location>
</feature>
<dbReference type="GO" id="GO:0000156">
    <property type="term" value="F:phosphorelay response regulator activity"/>
    <property type="evidence" value="ECO:0007669"/>
    <property type="project" value="TreeGrafter"/>
</dbReference>
<sequence length="260" mass="28483">MRILLIEDDLQIGTSLMRALKENLQCSVDWVRDGVAGQQAVEHGSYTIILLDLGLPRIGGLDLLRRLRVQGNQTPLLILTAHDDLDTRVQGLDAGADDFVLKPFEVPELLARMRAVLRRKAGYATSSLGDDTIRLNLDTRSLTVDGHTETLSAREFALMLALLERPGTILSRNQLEQKIYGWGQEVESNAVDVLIYSVRKKFGASAIRNVRGLGWTVLLGGDKPRRDTPATMPESGKQDGSAPGNLPDDPSSVPPNDLPN</sequence>
<dbReference type="Pfam" id="PF00072">
    <property type="entry name" value="Response_reg"/>
    <property type="match status" value="1"/>
</dbReference>
<name>A0A849BGA7_9BURK</name>
<dbReference type="AlphaFoldDB" id="A0A849BGA7"/>
<feature type="domain" description="OmpR/PhoB-type" evidence="8">
    <location>
        <begin position="123"/>
        <end position="219"/>
    </location>
</feature>
<dbReference type="GO" id="GO:0005829">
    <property type="term" value="C:cytosol"/>
    <property type="evidence" value="ECO:0007669"/>
    <property type="project" value="TreeGrafter"/>
</dbReference>
<evidence type="ECO:0000256" key="6">
    <source>
        <dbReference type="SAM" id="MobiDB-lite"/>
    </source>
</evidence>
<gene>
    <name evidence="9" type="ORF">HLB16_18360</name>
</gene>
<dbReference type="Gene3D" id="1.10.10.10">
    <property type="entry name" value="Winged helix-like DNA-binding domain superfamily/Winged helix DNA-binding domain"/>
    <property type="match status" value="1"/>
</dbReference>
<dbReference type="InterPro" id="IPR036388">
    <property type="entry name" value="WH-like_DNA-bd_sf"/>
</dbReference>
<dbReference type="PROSITE" id="PS50110">
    <property type="entry name" value="RESPONSE_REGULATORY"/>
    <property type="match status" value="1"/>
</dbReference>
<dbReference type="InterPro" id="IPR039420">
    <property type="entry name" value="WalR-like"/>
</dbReference>
<dbReference type="RefSeq" id="WP_151021921.1">
    <property type="nucleotide sequence ID" value="NZ_BAAAEB010000025.1"/>
</dbReference>